<evidence type="ECO:0000313" key="2">
    <source>
        <dbReference type="Proteomes" id="UP001162031"/>
    </source>
</evidence>
<dbReference type="EMBL" id="CANTFL010001463">
    <property type="protein sequence ID" value="CAI5742159.1"/>
    <property type="molecule type" value="Genomic_DNA"/>
</dbReference>
<keyword evidence="2" id="KW-1185">Reference proteome</keyword>
<sequence length="134" mass="15207">MGNGEIEPTVLQIGKYAPAKVLESKADSAVTLRFINSVVEAISTAEGEARQKLETLLHGAVVQFVSEHPVQLNNKHEFSKYLSEHRELIVREDKELGPKDLALMFVTAKKQDKKLTKKADGWELVLFSYWYMNF</sequence>
<organism evidence="1 2">
    <name type="scientific">Hyaloperonospora brassicae</name>
    <name type="common">Brassica downy mildew</name>
    <name type="synonym">Peronospora brassicae</name>
    <dbReference type="NCBI Taxonomy" id="162125"/>
    <lineage>
        <taxon>Eukaryota</taxon>
        <taxon>Sar</taxon>
        <taxon>Stramenopiles</taxon>
        <taxon>Oomycota</taxon>
        <taxon>Peronosporomycetes</taxon>
        <taxon>Peronosporales</taxon>
        <taxon>Peronosporaceae</taxon>
        <taxon>Hyaloperonospora</taxon>
    </lineage>
</organism>
<evidence type="ECO:0000313" key="1">
    <source>
        <dbReference type="EMBL" id="CAI5742159.1"/>
    </source>
</evidence>
<dbReference type="AlphaFoldDB" id="A0AAV0V3B7"/>
<comment type="caution">
    <text evidence="1">The sequence shown here is derived from an EMBL/GenBank/DDBJ whole genome shotgun (WGS) entry which is preliminary data.</text>
</comment>
<proteinExistence type="predicted"/>
<name>A0AAV0V3B7_HYABA</name>
<protein>
    <submittedName>
        <fullName evidence="1">Uncharacterized protein</fullName>
    </submittedName>
</protein>
<reference evidence="1" key="1">
    <citation type="submission" date="2022-12" db="EMBL/GenBank/DDBJ databases">
        <authorList>
            <person name="Webb A."/>
        </authorList>
    </citation>
    <scope>NUCLEOTIDE SEQUENCE</scope>
    <source>
        <strain evidence="1">Hp1</strain>
    </source>
</reference>
<accession>A0AAV0V3B7</accession>
<gene>
    <name evidence="1" type="ORF">HBR001_LOCUS8842</name>
</gene>
<dbReference type="Proteomes" id="UP001162031">
    <property type="component" value="Unassembled WGS sequence"/>
</dbReference>